<dbReference type="EMBL" id="AMCI01007932">
    <property type="protein sequence ID" value="EJW91819.1"/>
    <property type="molecule type" value="Genomic_DNA"/>
</dbReference>
<organism evidence="1">
    <name type="scientific">gut metagenome</name>
    <dbReference type="NCBI Taxonomy" id="749906"/>
    <lineage>
        <taxon>unclassified sequences</taxon>
        <taxon>metagenomes</taxon>
        <taxon>organismal metagenomes</taxon>
    </lineage>
</organism>
<proteinExistence type="predicted"/>
<reference evidence="1" key="1">
    <citation type="journal article" date="2012" name="PLoS ONE">
        <title>Gene sets for utilization of primary and secondary nutrition supplies in the distal gut of endangered iberian lynx.</title>
        <authorList>
            <person name="Alcaide M."/>
            <person name="Messina E."/>
            <person name="Richter M."/>
            <person name="Bargiela R."/>
            <person name="Peplies J."/>
            <person name="Huws S.A."/>
            <person name="Newbold C.J."/>
            <person name="Golyshin P.N."/>
            <person name="Simon M.A."/>
            <person name="Lopez G."/>
            <person name="Yakimov M.M."/>
            <person name="Ferrer M."/>
        </authorList>
    </citation>
    <scope>NUCLEOTIDE SEQUENCE</scope>
</reference>
<evidence type="ECO:0000313" key="1">
    <source>
        <dbReference type="EMBL" id="EJW91819.1"/>
    </source>
</evidence>
<comment type="caution">
    <text evidence="1">The sequence shown here is derived from an EMBL/GenBank/DDBJ whole genome shotgun (WGS) entry which is preliminary data.</text>
</comment>
<dbReference type="AlphaFoldDB" id="J9FWT1"/>
<accession>J9FWT1</accession>
<protein>
    <submittedName>
        <fullName evidence="1">Uncharacterized protein</fullName>
    </submittedName>
</protein>
<name>J9FWT1_9ZZZZ</name>
<sequence length="51" mass="5706">MIMRRKTAGMQRTGGQPTCFSPMEPAVCMTRNGWTGSVHFLRFLQKTGTSI</sequence>
<gene>
    <name evidence="1" type="ORF">EVA_20073</name>
</gene>